<feature type="transmembrane region" description="Helical" evidence="1">
    <location>
        <begin position="104"/>
        <end position="123"/>
    </location>
</feature>
<feature type="transmembrane region" description="Helical" evidence="1">
    <location>
        <begin position="356"/>
        <end position="376"/>
    </location>
</feature>
<organism evidence="2">
    <name type="scientific">Pseudomonas tritici</name>
    <dbReference type="NCBI Taxonomy" id="2745518"/>
    <lineage>
        <taxon>Bacteria</taxon>
        <taxon>Pseudomonadati</taxon>
        <taxon>Pseudomonadota</taxon>
        <taxon>Gammaproteobacteria</taxon>
        <taxon>Pseudomonadales</taxon>
        <taxon>Pseudomonadaceae</taxon>
        <taxon>Pseudomonas</taxon>
    </lineage>
</organism>
<feature type="transmembrane region" description="Helical" evidence="1">
    <location>
        <begin position="42"/>
        <end position="63"/>
    </location>
</feature>
<dbReference type="InterPro" id="IPR025291">
    <property type="entry name" value="DUF4153"/>
</dbReference>
<feature type="transmembrane region" description="Helical" evidence="1">
    <location>
        <begin position="323"/>
        <end position="344"/>
    </location>
</feature>
<dbReference type="Pfam" id="PF13687">
    <property type="entry name" value="DUF4153"/>
    <property type="match status" value="1"/>
</dbReference>
<gene>
    <name evidence="2" type="ORF">HU722_26535</name>
</gene>
<sequence>MENTESLSPATRAGIVLVGAIQGFICYLVTWYIGYAGLPADSFWLVCVVPATVVLSTTLVLSVTSFKQRTLWLALAAIVLAVAGMGAWLKWNIHGLERWGIRDALMFFGFNLLLMSFLMLPWLQRKLQPTSGNDFYSDFHTRNWHNALTLALIFLSNGLFWLVLFLWAELFKLIGIRFFNMLFFDTNWFIAIAIGVVSACAAILARMQVRLIQALQNLLTLIATGLLPLVALLSLLFIVVLPFVGFDAISARTSAAGLLLSLSMLLLILATVVWSPQRILLPYPFPLRWLVRVALLVAPVYPLLASWALWLRIGQYGWTPERIYAVLTTVVALVWAVGFCISVINPRRNPLTVQRYVTPAIGLLSLAVLILIHTPILDPWRISVASHMARYHDGRITADQVSLYMLSQTGRKGREALVTLQNDPQFTSDAKRRRDVNRMLAGPKEKAEGLTAAILPNVVPLAPGTPSPDNGLWQAMMKYTYRFETCTTEKGACLLVSQDLNGDGQPEAVVYQFVDRAILVFTRHGKVWSLAGESWKMPETLSRAEFDRALEQGKVGTAVKPWADITILGEHVKVDYDY</sequence>
<feature type="transmembrane region" description="Helical" evidence="1">
    <location>
        <begin position="289"/>
        <end position="311"/>
    </location>
</feature>
<accession>A0A8H9YV13</accession>
<keyword evidence="1" id="KW-1133">Transmembrane helix</keyword>
<feature type="transmembrane region" description="Helical" evidence="1">
    <location>
        <begin position="218"/>
        <end position="244"/>
    </location>
</feature>
<dbReference type="EMBL" id="JABWQF010000018">
    <property type="protein sequence ID" value="MBC3295088.1"/>
    <property type="molecule type" value="Genomic_DNA"/>
</dbReference>
<feature type="transmembrane region" description="Helical" evidence="1">
    <location>
        <begin position="70"/>
        <end position="89"/>
    </location>
</feature>
<reference evidence="2" key="1">
    <citation type="journal article" date="2020" name="Microorganisms">
        <title>Reliable Identification of Environmental Pseudomonas Isolates Using the rpoD Gene.</title>
        <authorList>
            <consortium name="The Broad Institute Genome Sequencing Platform"/>
            <person name="Girard L."/>
            <person name="Lood C."/>
            <person name="Rokni-Zadeh H."/>
            <person name="van Noort V."/>
            <person name="Lavigne R."/>
            <person name="De Mot R."/>
        </authorList>
    </citation>
    <scope>NUCLEOTIDE SEQUENCE [LARGE SCALE GENOMIC DNA]</scope>
    <source>
        <strain evidence="2">SWRI145</strain>
    </source>
</reference>
<keyword evidence="1" id="KW-0472">Membrane</keyword>
<evidence type="ECO:0000256" key="1">
    <source>
        <dbReference type="SAM" id="Phobius"/>
    </source>
</evidence>
<feature type="transmembrane region" description="Helical" evidence="1">
    <location>
        <begin position="12"/>
        <end position="36"/>
    </location>
</feature>
<proteinExistence type="predicted"/>
<feature type="transmembrane region" description="Helical" evidence="1">
    <location>
        <begin position="188"/>
        <end position="206"/>
    </location>
</feature>
<feature type="transmembrane region" description="Helical" evidence="1">
    <location>
        <begin position="144"/>
        <end position="168"/>
    </location>
</feature>
<comment type="caution">
    <text evidence="2">The sequence shown here is derived from an EMBL/GenBank/DDBJ whole genome shotgun (WGS) entry which is preliminary data.</text>
</comment>
<feature type="transmembrane region" description="Helical" evidence="1">
    <location>
        <begin position="256"/>
        <end position="277"/>
    </location>
</feature>
<dbReference type="AlphaFoldDB" id="A0A8H9YV13"/>
<name>A0A8H9YV13_9PSED</name>
<evidence type="ECO:0000313" key="2">
    <source>
        <dbReference type="EMBL" id="MBC3295088.1"/>
    </source>
</evidence>
<keyword evidence="1" id="KW-0812">Transmembrane</keyword>
<protein>
    <submittedName>
        <fullName evidence="2">DUF4153 domain-containing protein</fullName>
    </submittedName>
</protein>